<sequence>MPSMDETNYWILFTMMFGLFCLGIGAGMYING</sequence>
<dbReference type="EMBL" id="LR797515">
    <property type="protein sequence ID" value="CAB4222079.1"/>
    <property type="molecule type" value="Genomic_DNA"/>
</dbReference>
<accession>A0A6J5PU64</accession>
<keyword evidence="1" id="KW-1133">Transmembrane helix</keyword>
<evidence type="ECO:0000256" key="1">
    <source>
        <dbReference type="SAM" id="Phobius"/>
    </source>
</evidence>
<protein>
    <submittedName>
        <fullName evidence="2">Uncharacterized protein</fullName>
    </submittedName>
</protein>
<keyword evidence="1" id="KW-0812">Transmembrane</keyword>
<reference evidence="2" key="1">
    <citation type="submission" date="2020-05" db="EMBL/GenBank/DDBJ databases">
        <authorList>
            <person name="Chiriac C."/>
            <person name="Salcher M."/>
            <person name="Ghai R."/>
            <person name="Kavagutti S V."/>
        </authorList>
    </citation>
    <scope>NUCLEOTIDE SEQUENCE</scope>
</reference>
<feature type="transmembrane region" description="Helical" evidence="1">
    <location>
        <begin position="9"/>
        <end position="30"/>
    </location>
</feature>
<dbReference type="EMBL" id="LR796922">
    <property type="protein sequence ID" value="CAB4173636.1"/>
    <property type="molecule type" value="Genomic_DNA"/>
</dbReference>
<organism evidence="2">
    <name type="scientific">uncultured Caudovirales phage</name>
    <dbReference type="NCBI Taxonomy" id="2100421"/>
    <lineage>
        <taxon>Viruses</taxon>
        <taxon>Duplodnaviria</taxon>
        <taxon>Heunggongvirae</taxon>
        <taxon>Uroviricota</taxon>
        <taxon>Caudoviricetes</taxon>
        <taxon>Peduoviridae</taxon>
        <taxon>Maltschvirus</taxon>
        <taxon>Maltschvirus maltsch</taxon>
    </lineage>
</organism>
<name>A0A6J5PU64_9CAUD</name>
<evidence type="ECO:0000313" key="2">
    <source>
        <dbReference type="EMBL" id="CAB4173636.1"/>
    </source>
</evidence>
<gene>
    <name evidence="3" type="ORF">UFOVP1256_21</name>
    <name evidence="4" type="ORF">UFOVP1643_12</name>
    <name evidence="2" type="ORF">UFOVP974_2</name>
</gene>
<evidence type="ECO:0000313" key="3">
    <source>
        <dbReference type="EMBL" id="CAB4194076.1"/>
    </source>
</evidence>
<proteinExistence type="predicted"/>
<dbReference type="EMBL" id="LR797202">
    <property type="protein sequence ID" value="CAB4194076.1"/>
    <property type="molecule type" value="Genomic_DNA"/>
</dbReference>
<keyword evidence="1" id="KW-0472">Membrane</keyword>
<evidence type="ECO:0000313" key="4">
    <source>
        <dbReference type="EMBL" id="CAB4222079.1"/>
    </source>
</evidence>